<dbReference type="InParanoid" id="E9GNJ5"/>
<dbReference type="KEGG" id="dpx:DAPPUDRAFT_320003"/>
<accession>E9GNJ5</accession>
<dbReference type="STRING" id="6669.E9GNJ5"/>
<dbReference type="EMBL" id="GL732555">
    <property type="protein sequence ID" value="EFX78780.1"/>
    <property type="molecule type" value="Genomic_DNA"/>
</dbReference>
<sequence length="201" mass="22946">MATKSQRQVAAERVVRLCEKLMTTDPVFNVKTNPSAGVEYVYEPAADQKVKDGIEELADGLADFKEQAVQLPRDVEQVRNFQKNQKRKIALTQDTNYNLQEIADDTKFIKEIITYSDVAIYMFHPQLWELFKGLLNRKELETNTSEELSTARARFAGFIEVVPDKEKVLREVEREVYLSDGALTSHKGPVAKKFEICIVMG</sequence>
<evidence type="ECO:0000313" key="1">
    <source>
        <dbReference type="EMBL" id="EFX78780.1"/>
    </source>
</evidence>
<dbReference type="AlphaFoldDB" id="E9GNJ5"/>
<name>E9GNJ5_DAPPU</name>
<proteinExistence type="predicted"/>
<evidence type="ECO:0000313" key="2">
    <source>
        <dbReference type="Proteomes" id="UP000000305"/>
    </source>
</evidence>
<dbReference type="HOGENOM" id="CLU_1361671_0_0_1"/>
<organism evidence="1 2">
    <name type="scientific">Daphnia pulex</name>
    <name type="common">Water flea</name>
    <dbReference type="NCBI Taxonomy" id="6669"/>
    <lineage>
        <taxon>Eukaryota</taxon>
        <taxon>Metazoa</taxon>
        <taxon>Ecdysozoa</taxon>
        <taxon>Arthropoda</taxon>
        <taxon>Crustacea</taxon>
        <taxon>Branchiopoda</taxon>
        <taxon>Diplostraca</taxon>
        <taxon>Cladocera</taxon>
        <taxon>Anomopoda</taxon>
        <taxon>Daphniidae</taxon>
        <taxon>Daphnia</taxon>
    </lineage>
</organism>
<reference evidence="1 2" key="1">
    <citation type="journal article" date="2011" name="Science">
        <title>The ecoresponsive genome of Daphnia pulex.</title>
        <authorList>
            <person name="Colbourne J.K."/>
            <person name="Pfrender M.E."/>
            <person name="Gilbert D."/>
            <person name="Thomas W.K."/>
            <person name="Tucker A."/>
            <person name="Oakley T.H."/>
            <person name="Tokishita S."/>
            <person name="Aerts A."/>
            <person name="Arnold G.J."/>
            <person name="Basu M.K."/>
            <person name="Bauer D.J."/>
            <person name="Caceres C.E."/>
            <person name="Carmel L."/>
            <person name="Casola C."/>
            <person name="Choi J.H."/>
            <person name="Detter J.C."/>
            <person name="Dong Q."/>
            <person name="Dusheyko S."/>
            <person name="Eads B.D."/>
            <person name="Frohlich T."/>
            <person name="Geiler-Samerotte K.A."/>
            <person name="Gerlach D."/>
            <person name="Hatcher P."/>
            <person name="Jogdeo S."/>
            <person name="Krijgsveld J."/>
            <person name="Kriventseva E.V."/>
            <person name="Kultz D."/>
            <person name="Laforsch C."/>
            <person name="Lindquist E."/>
            <person name="Lopez J."/>
            <person name="Manak J.R."/>
            <person name="Muller J."/>
            <person name="Pangilinan J."/>
            <person name="Patwardhan R.P."/>
            <person name="Pitluck S."/>
            <person name="Pritham E.J."/>
            <person name="Rechtsteiner A."/>
            <person name="Rho M."/>
            <person name="Rogozin I.B."/>
            <person name="Sakarya O."/>
            <person name="Salamov A."/>
            <person name="Schaack S."/>
            <person name="Shapiro H."/>
            <person name="Shiga Y."/>
            <person name="Skalitzky C."/>
            <person name="Smith Z."/>
            <person name="Souvorov A."/>
            <person name="Sung W."/>
            <person name="Tang Z."/>
            <person name="Tsuchiya D."/>
            <person name="Tu H."/>
            <person name="Vos H."/>
            <person name="Wang M."/>
            <person name="Wolf Y.I."/>
            <person name="Yamagata H."/>
            <person name="Yamada T."/>
            <person name="Ye Y."/>
            <person name="Shaw J.R."/>
            <person name="Andrews J."/>
            <person name="Crease T.J."/>
            <person name="Tang H."/>
            <person name="Lucas S.M."/>
            <person name="Robertson H.M."/>
            <person name="Bork P."/>
            <person name="Koonin E.V."/>
            <person name="Zdobnov E.M."/>
            <person name="Grigoriev I.V."/>
            <person name="Lynch M."/>
            <person name="Boore J.L."/>
        </authorList>
    </citation>
    <scope>NUCLEOTIDE SEQUENCE [LARGE SCALE GENOMIC DNA]</scope>
</reference>
<dbReference type="Proteomes" id="UP000000305">
    <property type="component" value="Unassembled WGS sequence"/>
</dbReference>
<gene>
    <name evidence="1" type="ORF">DAPPUDRAFT_320003</name>
</gene>
<keyword evidence="2" id="KW-1185">Reference proteome</keyword>
<dbReference type="OrthoDB" id="6400602at2759"/>
<protein>
    <submittedName>
        <fullName evidence="1">Uncharacterized protein</fullName>
    </submittedName>
</protein>
<dbReference type="PhylomeDB" id="E9GNJ5"/>